<feature type="domain" description="DUF5933" evidence="7">
    <location>
        <begin position="8"/>
        <end position="144"/>
    </location>
</feature>
<evidence type="ECO:0000256" key="5">
    <source>
        <dbReference type="SAM" id="Phobius"/>
    </source>
</evidence>
<feature type="transmembrane region" description="Helical" evidence="5">
    <location>
        <begin position="189"/>
        <end position="205"/>
    </location>
</feature>
<evidence type="ECO:0000259" key="6">
    <source>
        <dbReference type="Pfam" id="PF14378"/>
    </source>
</evidence>
<evidence type="ECO:0000256" key="4">
    <source>
        <dbReference type="ARBA" id="ARBA00023136"/>
    </source>
</evidence>
<dbReference type="PANTHER" id="PTHR31310:SF7">
    <property type="entry name" value="PA-PHOSPHATASE RELATED-FAMILY PROTEIN DDB_G0268928"/>
    <property type="match status" value="1"/>
</dbReference>
<gene>
    <name evidence="8" type="ORF">nbrc107696_00790</name>
</gene>
<keyword evidence="3 5" id="KW-1133">Transmembrane helix</keyword>
<feature type="transmembrane region" description="Helical" evidence="5">
    <location>
        <begin position="87"/>
        <end position="111"/>
    </location>
</feature>
<name>A0A7I9V355_9ACTN</name>
<dbReference type="InterPro" id="IPR045977">
    <property type="entry name" value="DUF5933"/>
</dbReference>
<keyword evidence="9" id="KW-1185">Reference proteome</keyword>
<protein>
    <submittedName>
        <fullName evidence="8">Inositol phosphorylceramide synthase</fullName>
    </submittedName>
</protein>
<dbReference type="PANTHER" id="PTHR31310">
    <property type="match status" value="1"/>
</dbReference>
<dbReference type="Proteomes" id="UP000444960">
    <property type="component" value="Unassembled WGS sequence"/>
</dbReference>
<organism evidence="8 9">
    <name type="scientific">Gordonia spumicola</name>
    <dbReference type="NCBI Taxonomy" id="589161"/>
    <lineage>
        <taxon>Bacteria</taxon>
        <taxon>Bacillati</taxon>
        <taxon>Actinomycetota</taxon>
        <taxon>Actinomycetes</taxon>
        <taxon>Mycobacteriales</taxon>
        <taxon>Gordoniaceae</taxon>
        <taxon>Gordonia</taxon>
    </lineage>
</organism>
<evidence type="ECO:0000313" key="8">
    <source>
        <dbReference type="EMBL" id="GED99632.1"/>
    </source>
</evidence>
<dbReference type="EMBL" id="BJOV01000001">
    <property type="protein sequence ID" value="GED99632.1"/>
    <property type="molecule type" value="Genomic_DNA"/>
</dbReference>
<dbReference type="InterPro" id="IPR026841">
    <property type="entry name" value="Aur1/Ipt1"/>
</dbReference>
<evidence type="ECO:0000313" key="9">
    <source>
        <dbReference type="Proteomes" id="UP000444960"/>
    </source>
</evidence>
<reference evidence="9" key="1">
    <citation type="submission" date="2019-06" db="EMBL/GenBank/DDBJ databases">
        <title>Gordonia isolated from sludge of a wastewater treatment plant.</title>
        <authorList>
            <person name="Tamura T."/>
            <person name="Aoyama K."/>
            <person name="Kang Y."/>
            <person name="Saito S."/>
            <person name="Akiyama N."/>
            <person name="Yazawa K."/>
            <person name="Gonoi T."/>
            <person name="Mikami Y."/>
        </authorList>
    </citation>
    <scope>NUCLEOTIDE SEQUENCE [LARGE SCALE GENOMIC DNA]</scope>
    <source>
        <strain evidence="9">NBRC 107696</strain>
    </source>
</reference>
<keyword evidence="2 5" id="KW-0812">Transmembrane</keyword>
<comment type="subcellular location">
    <subcellularLocation>
        <location evidence="1">Membrane</location>
        <topology evidence="1">Multi-pass membrane protein</topology>
    </subcellularLocation>
</comment>
<proteinExistence type="predicted"/>
<dbReference type="AlphaFoldDB" id="A0A7I9V355"/>
<feature type="transmembrane region" description="Helical" evidence="5">
    <location>
        <begin position="379"/>
        <end position="405"/>
    </location>
</feature>
<comment type="caution">
    <text evidence="8">The sequence shown here is derived from an EMBL/GenBank/DDBJ whole genome shotgun (WGS) entry which is preliminary data.</text>
</comment>
<feature type="transmembrane region" description="Helical" evidence="5">
    <location>
        <begin position="6"/>
        <end position="26"/>
    </location>
</feature>
<evidence type="ECO:0000259" key="7">
    <source>
        <dbReference type="Pfam" id="PF19356"/>
    </source>
</evidence>
<evidence type="ECO:0000256" key="3">
    <source>
        <dbReference type="ARBA" id="ARBA00022989"/>
    </source>
</evidence>
<dbReference type="Pfam" id="PF19356">
    <property type="entry name" value="DUF5933"/>
    <property type="match status" value="1"/>
</dbReference>
<feature type="transmembrane region" description="Helical" evidence="5">
    <location>
        <begin position="217"/>
        <end position="236"/>
    </location>
</feature>
<dbReference type="CDD" id="cd03386">
    <property type="entry name" value="PAP2_Aur1_like"/>
    <property type="match status" value="1"/>
</dbReference>
<feature type="transmembrane region" description="Helical" evidence="5">
    <location>
        <begin position="356"/>
        <end position="373"/>
    </location>
</feature>
<evidence type="ECO:0000256" key="1">
    <source>
        <dbReference type="ARBA" id="ARBA00004141"/>
    </source>
</evidence>
<accession>A0A7I9V355</accession>
<dbReference type="GO" id="GO:0016020">
    <property type="term" value="C:membrane"/>
    <property type="evidence" value="ECO:0007669"/>
    <property type="project" value="UniProtKB-SubCell"/>
</dbReference>
<dbReference type="InterPro" id="IPR052185">
    <property type="entry name" value="IPC_Synthase-Related"/>
</dbReference>
<sequence>MELGVRGWSAVVASVVGFALVIEVAARLNSTRGPLDLIVHDFAGRPGVGEIKTAALILALVCMPARLRWRVLGGVAALEILWNLQRLAVGNTPIVGNGMLWGLVATGAYALWRLHGTEKASTLKAVGLGLMMIVVGRVGDVWLVLSMKASPLVLDHYVEMADRALGSPSWVVGRVVDDSTVLTEVLGRIYVYLPVGAAVIAYLQLRNSARDGFPRHHIIRTFLLIGAIGPIIYFLFPVVGPTYAFGSEVPGAGWLDVWPHAVPETTVPAAQFYDQSVPRNCMPSLHTAWAMAIFLHGWRGGTGSKVFGSVWLLATTGATLGFGFHYAVDVLAGIVFVLTLEAALTRPDMGWTRLRAGVIACGAVMFAALLLMTRYAAPWLAVGGALPVLLLLAPVVITVGGFLLVERPEKFRLPDFSDGPRIGGRLPQRVQV</sequence>
<dbReference type="Pfam" id="PF14378">
    <property type="entry name" value="PAP2_3"/>
    <property type="match status" value="1"/>
</dbReference>
<keyword evidence="4 5" id="KW-0472">Membrane</keyword>
<feature type="transmembrane region" description="Helical" evidence="5">
    <location>
        <begin position="123"/>
        <end position="145"/>
    </location>
</feature>
<feature type="domain" description="Inositolphosphotransferase Aur1/Ipt1" evidence="6">
    <location>
        <begin position="168"/>
        <end position="338"/>
    </location>
</feature>
<dbReference type="OrthoDB" id="4320234at2"/>
<feature type="transmembrane region" description="Helical" evidence="5">
    <location>
        <begin position="323"/>
        <end position="344"/>
    </location>
</feature>
<evidence type="ECO:0000256" key="2">
    <source>
        <dbReference type="ARBA" id="ARBA00022692"/>
    </source>
</evidence>